<comment type="subcellular location">
    <subcellularLocation>
        <location evidence="1">Mitochondrion inner membrane</location>
    </subcellularLocation>
    <subcellularLocation>
        <location evidence="2">Mitochondrion intermembrane space</location>
    </subcellularLocation>
</comment>
<evidence type="ECO:0000256" key="11">
    <source>
        <dbReference type="ARBA" id="ARBA00022989"/>
    </source>
</evidence>
<dbReference type="GO" id="GO:0046872">
    <property type="term" value="F:metal ion binding"/>
    <property type="evidence" value="ECO:0007669"/>
    <property type="project" value="UniProtKB-KW"/>
</dbReference>
<dbReference type="PANTHER" id="PTHR11566">
    <property type="entry name" value="DYNAMIN"/>
    <property type="match status" value="1"/>
</dbReference>
<feature type="domain" description="Dynamin-type G" evidence="19">
    <location>
        <begin position="254"/>
        <end position="548"/>
    </location>
</feature>
<comment type="caution">
    <text evidence="20">The sequence shown here is derived from an EMBL/GenBank/DDBJ whole genome shotgun (WGS) entry which is preliminary data.</text>
</comment>
<dbReference type="GO" id="GO:0003924">
    <property type="term" value="F:GTPase activity"/>
    <property type="evidence" value="ECO:0007669"/>
    <property type="project" value="InterPro"/>
</dbReference>
<evidence type="ECO:0000256" key="7">
    <source>
        <dbReference type="ARBA" id="ARBA00022792"/>
    </source>
</evidence>
<keyword evidence="12" id="KW-0496">Mitochondrion</keyword>
<dbReference type="Pfam" id="PF24550">
    <property type="entry name" value="LIS_MGM1"/>
    <property type="match status" value="1"/>
</dbReference>
<sequence>MLRPVLRPLLPLARRPASSSLPRHLYTHRLPNLPSRHVHIQTRSLSFGSVPRMMARAFKVPLYGAAIGAGGFGYANYKLEGVRTATSDFIGDVSDKVSSAYKTTSDTLSMGLNTAGEFSSAMGRTLSDSINGVAADASDGANAFKKGAGEWWDAVKANLPDWTGSNDIPKSNGNGSGGGRDNKWRPGEGPGEPNPGPADAAVLGLVGAAALNEEREKEERSAHARSGQEHQLLQLTRKLIEIRSVLLSIDQSDALKLPSIVVIGSQSSGKSSVLEAIVGHEFLPKGDNMVTRRPIELTLIHTPLGAASSSSTPQEYGTFPNMPHLGKVTSFPAIQKTLTELNLAVPHEIAVSDDPIHLHIHSPHVPDLTLIDLPGYIQLSSMDQPEALKENISALCDKYIREPNIILAVCAADVDLANSPALRASRRVDPLGTRTIGVVTKMDLVKPEHGVSIIRGDRYPLHLGYVGVVCKAPPAGASGVFRSIRGESPNVTGAVLKREEEFFGGENAKYYKTRSSGLRGEKELMVGTDTLRRRLMDVLETSMAGSLNGITNAVQLELEEASYQFKVQYNDRRTTAESYVAETVDALKSRFKEYTAQFSKPAVRAKLKAMLDDKVMNILEQLYWNDARTMELGKLGDDRKLSPDDLDAYWKFKLETASSLLTKSGIGRDSTALVADGLRGLIDSIATGEPFTYHPEAAERIVEFSHAILRERMGMTADQVENCIKPYKYEVEMDDREWNIGRERAESKFEEEQSRCEAKLAEIRARVGGGRRLGGLMRHVGELQKWEEEKRRRRISSHTEDKEAEAGGGPVLDAYKYSPAQIIDGRHALLLSNRLALLKARSQAIKSRRCRSGPDQSAFCPETFLSVVADKLAYTSTMFINIELLEQFFYQFPREIDSRILYDLNREEMSKFARENPKIRAHLELQDRKDKLESVMRSLQGLKNLQNETGPGLGGRDRGRKETGLFTKFF</sequence>
<evidence type="ECO:0000256" key="13">
    <source>
        <dbReference type="ARBA" id="ARBA00023134"/>
    </source>
</evidence>
<feature type="domain" description="GED" evidence="18">
    <location>
        <begin position="854"/>
        <end position="947"/>
    </location>
</feature>
<protein>
    <recommendedName>
        <fullName evidence="3">dynamin GTPase</fullName>
        <ecNumber evidence="3">3.6.5.5</ecNumber>
    </recommendedName>
</protein>
<dbReference type="CDD" id="cd08771">
    <property type="entry name" value="DLP_1"/>
    <property type="match status" value="1"/>
</dbReference>
<keyword evidence="14" id="KW-0472">Membrane</keyword>
<evidence type="ECO:0000259" key="19">
    <source>
        <dbReference type="PROSITE" id="PS51718"/>
    </source>
</evidence>
<dbReference type="Pfam" id="PF00350">
    <property type="entry name" value="Dynamin_N"/>
    <property type="match status" value="1"/>
</dbReference>
<dbReference type="SMART" id="SM00053">
    <property type="entry name" value="DYNc"/>
    <property type="match status" value="1"/>
</dbReference>
<evidence type="ECO:0000256" key="14">
    <source>
        <dbReference type="ARBA" id="ARBA00023136"/>
    </source>
</evidence>
<dbReference type="Gene3D" id="3.40.50.300">
    <property type="entry name" value="P-loop containing nucleotide triphosphate hydrolases"/>
    <property type="match status" value="1"/>
</dbReference>
<organism evidence="20 21">
    <name type="scientific">Papiliotrema laurentii</name>
    <name type="common">Cryptococcus laurentii</name>
    <dbReference type="NCBI Taxonomy" id="5418"/>
    <lineage>
        <taxon>Eukaryota</taxon>
        <taxon>Fungi</taxon>
        <taxon>Dikarya</taxon>
        <taxon>Basidiomycota</taxon>
        <taxon>Agaricomycotina</taxon>
        <taxon>Tremellomycetes</taxon>
        <taxon>Tremellales</taxon>
        <taxon>Rhynchogastremaceae</taxon>
        <taxon>Papiliotrema</taxon>
    </lineage>
</organism>
<evidence type="ECO:0000256" key="6">
    <source>
        <dbReference type="ARBA" id="ARBA00022741"/>
    </source>
</evidence>
<dbReference type="GO" id="GO:0005886">
    <property type="term" value="C:plasma membrane"/>
    <property type="evidence" value="ECO:0007669"/>
    <property type="project" value="TreeGrafter"/>
</dbReference>
<dbReference type="FunFam" id="3.40.50.300:FF:000741">
    <property type="entry name" value="Putative mitochondrial dynamin GTPase"/>
    <property type="match status" value="1"/>
</dbReference>
<dbReference type="InterPro" id="IPR045063">
    <property type="entry name" value="Dynamin_N"/>
</dbReference>
<gene>
    <name evidence="20" type="ORF">DB88DRAFT_479008</name>
</gene>
<evidence type="ECO:0000256" key="5">
    <source>
        <dbReference type="ARBA" id="ARBA00022723"/>
    </source>
</evidence>
<keyword evidence="10" id="KW-0809">Transit peptide</keyword>
<evidence type="ECO:0000256" key="9">
    <source>
        <dbReference type="ARBA" id="ARBA00022842"/>
    </source>
</evidence>
<dbReference type="InterPro" id="IPR020850">
    <property type="entry name" value="GED_dom"/>
</dbReference>
<keyword evidence="6" id="KW-0547">Nucleotide-binding</keyword>
<evidence type="ECO:0000256" key="12">
    <source>
        <dbReference type="ARBA" id="ARBA00023128"/>
    </source>
</evidence>
<evidence type="ECO:0000256" key="10">
    <source>
        <dbReference type="ARBA" id="ARBA00022946"/>
    </source>
</evidence>
<dbReference type="EC" id="3.6.5.5" evidence="3"/>
<dbReference type="GO" id="GO:0005758">
    <property type="term" value="C:mitochondrial intermembrane space"/>
    <property type="evidence" value="ECO:0007669"/>
    <property type="project" value="UniProtKB-SubCell"/>
</dbReference>
<evidence type="ECO:0000256" key="8">
    <source>
        <dbReference type="ARBA" id="ARBA00022801"/>
    </source>
</evidence>
<dbReference type="GO" id="GO:0061024">
    <property type="term" value="P:membrane organization"/>
    <property type="evidence" value="ECO:0007669"/>
    <property type="project" value="UniProtKB-ARBA"/>
</dbReference>
<keyword evidence="5" id="KW-0479">Metal-binding</keyword>
<dbReference type="GO" id="GO:0005874">
    <property type="term" value="C:microtubule"/>
    <property type="evidence" value="ECO:0007669"/>
    <property type="project" value="TreeGrafter"/>
</dbReference>
<accession>A0AAD9FX78</accession>
<keyword evidence="9" id="KW-0460">Magnesium</keyword>
<dbReference type="PANTHER" id="PTHR11566:SF212">
    <property type="entry name" value="DYNAMIN"/>
    <property type="match status" value="1"/>
</dbReference>
<evidence type="ECO:0000313" key="21">
    <source>
        <dbReference type="Proteomes" id="UP001182556"/>
    </source>
</evidence>
<reference evidence="20" key="1">
    <citation type="submission" date="2023-02" db="EMBL/GenBank/DDBJ databases">
        <title>Identification and recombinant expression of a fungal hydrolase from Papiliotrema laurentii that hydrolyzes apple cutin and clears colloidal polyester polyurethane.</title>
        <authorList>
            <consortium name="DOE Joint Genome Institute"/>
            <person name="Roman V.A."/>
            <person name="Bojanowski C."/>
            <person name="Crable B.R."/>
            <person name="Wagner D.N."/>
            <person name="Hung C.S."/>
            <person name="Nadeau L.J."/>
            <person name="Schratz L."/>
            <person name="Haridas S."/>
            <person name="Pangilinan J."/>
            <person name="Lipzen A."/>
            <person name="Na H."/>
            <person name="Yan M."/>
            <person name="Ng V."/>
            <person name="Grigoriev I.V."/>
            <person name="Spatafora J.W."/>
            <person name="Barlow D."/>
            <person name="Biffinger J."/>
            <person name="Kelley-Loughnane N."/>
            <person name="Varaljay V.A."/>
            <person name="Crookes-Goodson W.J."/>
        </authorList>
    </citation>
    <scope>NUCLEOTIDE SEQUENCE</scope>
    <source>
        <strain evidence="20">5307AH</strain>
    </source>
</reference>
<feature type="region of interest" description="Disordered" evidence="17">
    <location>
        <begin position="788"/>
        <end position="810"/>
    </location>
</feature>
<dbReference type="EMBL" id="JAODAN010000001">
    <property type="protein sequence ID" value="KAK1927715.1"/>
    <property type="molecule type" value="Genomic_DNA"/>
</dbReference>
<dbReference type="GO" id="GO:0031623">
    <property type="term" value="P:receptor internalization"/>
    <property type="evidence" value="ECO:0007669"/>
    <property type="project" value="TreeGrafter"/>
</dbReference>
<dbReference type="InterPro" id="IPR001401">
    <property type="entry name" value="Dynamin_GTPase"/>
</dbReference>
<dbReference type="GO" id="GO:0005743">
    <property type="term" value="C:mitochondrial inner membrane"/>
    <property type="evidence" value="ECO:0007669"/>
    <property type="project" value="UniProtKB-SubCell"/>
</dbReference>
<dbReference type="InterPro" id="IPR022812">
    <property type="entry name" value="Dynamin"/>
</dbReference>
<proteinExistence type="predicted"/>
<dbReference type="Proteomes" id="UP001182556">
    <property type="component" value="Unassembled WGS sequence"/>
</dbReference>
<evidence type="ECO:0000256" key="3">
    <source>
        <dbReference type="ARBA" id="ARBA00011980"/>
    </source>
</evidence>
<evidence type="ECO:0000256" key="2">
    <source>
        <dbReference type="ARBA" id="ARBA00004569"/>
    </source>
</evidence>
<evidence type="ECO:0000256" key="15">
    <source>
        <dbReference type="ARBA" id="ARBA00023157"/>
    </source>
</evidence>
<dbReference type="InterPro" id="IPR030381">
    <property type="entry name" value="G_DYNAMIN_dom"/>
</dbReference>
<keyword evidence="7" id="KW-0999">Mitochondrion inner membrane</keyword>
<keyword evidence="8 20" id="KW-0378">Hydrolase</keyword>
<dbReference type="SUPFAM" id="SSF52540">
    <property type="entry name" value="P-loop containing nucleoside triphosphate hydrolases"/>
    <property type="match status" value="1"/>
</dbReference>
<dbReference type="InterPro" id="IPR027417">
    <property type="entry name" value="P-loop_NTPase"/>
</dbReference>
<keyword evidence="21" id="KW-1185">Reference proteome</keyword>
<dbReference type="PROSITE" id="PS51718">
    <property type="entry name" value="G_DYNAMIN_2"/>
    <property type="match status" value="1"/>
</dbReference>
<dbReference type="InterPro" id="IPR056495">
    <property type="entry name" value="LIS_MGM1"/>
</dbReference>
<keyword evidence="13" id="KW-0342">GTP-binding</keyword>
<dbReference type="GO" id="GO:0008017">
    <property type="term" value="F:microtubule binding"/>
    <property type="evidence" value="ECO:0007669"/>
    <property type="project" value="TreeGrafter"/>
</dbReference>
<evidence type="ECO:0000259" key="18">
    <source>
        <dbReference type="PROSITE" id="PS51388"/>
    </source>
</evidence>
<dbReference type="PRINTS" id="PR00195">
    <property type="entry name" value="DYNAMIN"/>
</dbReference>
<evidence type="ECO:0000256" key="1">
    <source>
        <dbReference type="ARBA" id="ARBA00004273"/>
    </source>
</evidence>
<evidence type="ECO:0000313" key="20">
    <source>
        <dbReference type="EMBL" id="KAK1927715.1"/>
    </source>
</evidence>
<evidence type="ECO:0000256" key="4">
    <source>
        <dbReference type="ARBA" id="ARBA00022692"/>
    </source>
</evidence>
<evidence type="ECO:0000256" key="16">
    <source>
        <dbReference type="ARBA" id="ARBA00048040"/>
    </source>
</evidence>
<keyword evidence="15" id="KW-1015">Disulfide bond</keyword>
<dbReference type="GO" id="GO:0005525">
    <property type="term" value="F:GTP binding"/>
    <property type="evidence" value="ECO:0007669"/>
    <property type="project" value="UniProtKB-KW"/>
</dbReference>
<dbReference type="PROSITE" id="PS51388">
    <property type="entry name" value="GED"/>
    <property type="match status" value="1"/>
</dbReference>
<keyword evidence="11" id="KW-1133">Transmembrane helix</keyword>
<dbReference type="AlphaFoldDB" id="A0AAD9FX78"/>
<comment type="catalytic activity">
    <reaction evidence="16">
        <text>GTP + H2O = GDP + phosphate + H(+)</text>
        <dbReference type="Rhea" id="RHEA:19669"/>
        <dbReference type="ChEBI" id="CHEBI:15377"/>
        <dbReference type="ChEBI" id="CHEBI:15378"/>
        <dbReference type="ChEBI" id="CHEBI:37565"/>
        <dbReference type="ChEBI" id="CHEBI:43474"/>
        <dbReference type="ChEBI" id="CHEBI:58189"/>
        <dbReference type="EC" id="3.6.5.5"/>
    </reaction>
</comment>
<feature type="region of interest" description="Disordered" evidence="17">
    <location>
        <begin position="162"/>
        <end position="199"/>
    </location>
</feature>
<name>A0AAD9FX78_PAPLA</name>
<evidence type="ECO:0000256" key="17">
    <source>
        <dbReference type="SAM" id="MobiDB-lite"/>
    </source>
</evidence>
<keyword evidence="4" id="KW-0812">Transmembrane</keyword>